<accession>A0AAP0HRC1</accession>
<protein>
    <submittedName>
        <fullName evidence="2">Uncharacterized protein</fullName>
    </submittedName>
</protein>
<reference evidence="2 3" key="1">
    <citation type="submission" date="2024-01" db="EMBL/GenBank/DDBJ databases">
        <title>Genome assemblies of Stephania.</title>
        <authorList>
            <person name="Yang L."/>
        </authorList>
    </citation>
    <scope>NUCLEOTIDE SEQUENCE [LARGE SCALE GENOMIC DNA]</scope>
    <source>
        <strain evidence="2">JXDWG</strain>
        <tissue evidence="2">Leaf</tissue>
    </source>
</reference>
<feature type="region of interest" description="Disordered" evidence="1">
    <location>
        <begin position="59"/>
        <end position="80"/>
    </location>
</feature>
<dbReference type="Proteomes" id="UP001419268">
    <property type="component" value="Unassembled WGS sequence"/>
</dbReference>
<evidence type="ECO:0000313" key="2">
    <source>
        <dbReference type="EMBL" id="KAK9094137.1"/>
    </source>
</evidence>
<organism evidence="2 3">
    <name type="scientific">Stephania cephalantha</name>
    <dbReference type="NCBI Taxonomy" id="152367"/>
    <lineage>
        <taxon>Eukaryota</taxon>
        <taxon>Viridiplantae</taxon>
        <taxon>Streptophyta</taxon>
        <taxon>Embryophyta</taxon>
        <taxon>Tracheophyta</taxon>
        <taxon>Spermatophyta</taxon>
        <taxon>Magnoliopsida</taxon>
        <taxon>Ranunculales</taxon>
        <taxon>Menispermaceae</taxon>
        <taxon>Menispermoideae</taxon>
        <taxon>Cissampelideae</taxon>
        <taxon>Stephania</taxon>
    </lineage>
</organism>
<evidence type="ECO:0000313" key="3">
    <source>
        <dbReference type="Proteomes" id="UP001419268"/>
    </source>
</evidence>
<feature type="compositionally biased region" description="Pro residues" evidence="1">
    <location>
        <begin position="15"/>
        <end position="40"/>
    </location>
</feature>
<proteinExistence type="predicted"/>
<dbReference type="EMBL" id="JBBNAG010000011">
    <property type="protein sequence ID" value="KAK9094137.1"/>
    <property type="molecule type" value="Genomic_DNA"/>
</dbReference>
<sequence length="97" mass="11090">MEEFDDERLALRLSPPVPKARPPPLPAPQPTPAMPRPVPPQHYQLLLPQQQLVQPHPLLMLPTGNSMHDDELPQVPQHPQIPQRAFRRLLLMVDQGR</sequence>
<comment type="caution">
    <text evidence="2">The sequence shown here is derived from an EMBL/GenBank/DDBJ whole genome shotgun (WGS) entry which is preliminary data.</text>
</comment>
<feature type="region of interest" description="Disordered" evidence="1">
    <location>
        <begin position="1"/>
        <end position="41"/>
    </location>
</feature>
<gene>
    <name evidence="2" type="ORF">Scep_025606</name>
</gene>
<dbReference type="AlphaFoldDB" id="A0AAP0HRC1"/>
<evidence type="ECO:0000256" key="1">
    <source>
        <dbReference type="SAM" id="MobiDB-lite"/>
    </source>
</evidence>
<name>A0AAP0HRC1_9MAGN</name>
<keyword evidence="3" id="KW-1185">Reference proteome</keyword>